<dbReference type="AlphaFoldDB" id="A0A484GQP0"/>
<organism evidence="1 2">
    <name type="scientific">Sousa chinensis</name>
    <name type="common">Indo-pacific humpbacked dolphin</name>
    <name type="synonym">Steno chinensis</name>
    <dbReference type="NCBI Taxonomy" id="103600"/>
    <lineage>
        <taxon>Eukaryota</taxon>
        <taxon>Metazoa</taxon>
        <taxon>Chordata</taxon>
        <taxon>Craniata</taxon>
        <taxon>Vertebrata</taxon>
        <taxon>Euteleostomi</taxon>
        <taxon>Mammalia</taxon>
        <taxon>Eutheria</taxon>
        <taxon>Laurasiatheria</taxon>
        <taxon>Artiodactyla</taxon>
        <taxon>Whippomorpha</taxon>
        <taxon>Cetacea</taxon>
        <taxon>Odontoceti</taxon>
        <taxon>Delphinidae</taxon>
        <taxon>Sousa</taxon>
    </lineage>
</organism>
<sequence length="95" mass="10608">MVVWYVGVAVHGLECNRHQRIPALSPGPGTCDQDCYGLRNQEKWFSLKTVSPQNTKAMNLLIAKARYVRKKDEGSNKQVSADSAHMFAAGAFKKR</sequence>
<gene>
    <name evidence="1" type="ORF">DBR06_SOUSAS8810021</name>
</gene>
<dbReference type="Proteomes" id="UP000295264">
    <property type="component" value="Unassembled WGS sequence"/>
</dbReference>
<comment type="caution">
    <text evidence="1">The sequence shown here is derived from an EMBL/GenBank/DDBJ whole genome shotgun (WGS) entry which is preliminary data.</text>
</comment>
<accession>A0A484GQP0</accession>
<dbReference type="EMBL" id="QWLN02005367">
    <property type="protein sequence ID" value="TEA37496.1"/>
    <property type="molecule type" value="Genomic_DNA"/>
</dbReference>
<evidence type="ECO:0000313" key="1">
    <source>
        <dbReference type="EMBL" id="TEA37496.1"/>
    </source>
</evidence>
<name>A0A484GQP0_SOUCH</name>
<protein>
    <submittedName>
        <fullName evidence="1">Uncharacterized protein</fullName>
    </submittedName>
</protein>
<reference evidence="1 2" key="1">
    <citation type="journal article" date="2018" name="Genomics">
        <title>Molecular footprints of inshore aquatic adaptation in Indo-Pacific humpback dolphin (Sousa chinensis).</title>
        <authorList>
            <person name="Ming Y."/>
            <person name="Jian J."/>
            <person name="Yu F."/>
            <person name="Yu X."/>
            <person name="Wang J."/>
            <person name="Liu W."/>
        </authorList>
    </citation>
    <scope>NUCLEOTIDE SEQUENCE [LARGE SCALE GENOMIC DNA]</scope>
    <source>
        <strain evidence="1">MY-2018</strain>
        <tissue evidence="1">Skin</tissue>
    </source>
</reference>
<evidence type="ECO:0000313" key="2">
    <source>
        <dbReference type="Proteomes" id="UP000295264"/>
    </source>
</evidence>
<keyword evidence="2" id="KW-1185">Reference proteome</keyword>
<proteinExistence type="predicted"/>